<sequence>MSGSNNSTYPNTTEEVTSYESLETRYMRMIVESDEIPWKYNVLASAAN</sequence>
<dbReference type="AlphaFoldDB" id="A0A1F5L221"/>
<gene>
    <name evidence="1" type="ORF">PENARI_c065G08931</name>
</gene>
<dbReference type="GeneID" id="34582315"/>
<organism evidence="1 2">
    <name type="scientific">Penicillium arizonense</name>
    <dbReference type="NCBI Taxonomy" id="1835702"/>
    <lineage>
        <taxon>Eukaryota</taxon>
        <taxon>Fungi</taxon>
        <taxon>Dikarya</taxon>
        <taxon>Ascomycota</taxon>
        <taxon>Pezizomycotina</taxon>
        <taxon>Eurotiomycetes</taxon>
        <taxon>Eurotiomycetidae</taxon>
        <taxon>Eurotiales</taxon>
        <taxon>Aspergillaceae</taxon>
        <taxon>Penicillium</taxon>
    </lineage>
</organism>
<dbReference type="EMBL" id="LXJU01000065">
    <property type="protein sequence ID" value="OGE47096.1"/>
    <property type="molecule type" value="Genomic_DNA"/>
</dbReference>
<evidence type="ECO:0000313" key="1">
    <source>
        <dbReference type="EMBL" id="OGE47096.1"/>
    </source>
</evidence>
<proteinExistence type="predicted"/>
<evidence type="ECO:0000313" key="2">
    <source>
        <dbReference type="Proteomes" id="UP000177622"/>
    </source>
</evidence>
<reference evidence="1 2" key="1">
    <citation type="journal article" date="2016" name="Sci. Rep.">
        <title>Penicillium arizonense, a new, genome sequenced fungal species, reveals a high chemical diversity in secreted metabolites.</title>
        <authorList>
            <person name="Grijseels S."/>
            <person name="Nielsen J.C."/>
            <person name="Randelovic M."/>
            <person name="Nielsen J."/>
            <person name="Nielsen K.F."/>
            <person name="Workman M."/>
            <person name="Frisvad J.C."/>
        </authorList>
    </citation>
    <scope>NUCLEOTIDE SEQUENCE [LARGE SCALE GENOMIC DNA]</scope>
    <source>
        <strain evidence="1 2">CBS 141311</strain>
    </source>
</reference>
<accession>A0A1F5L221</accession>
<protein>
    <submittedName>
        <fullName evidence="1">Uncharacterized protein</fullName>
    </submittedName>
</protein>
<dbReference type="RefSeq" id="XP_022482562.1">
    <property type="nucleotide sequence ID" value="XM_022637581.1"/>
</dbReference>
<keyword evidence="2" id="KW-1185">Reference proteome</keyword>
<name>A0A1F5L221_PENAI</name>
<dbReference type="Proteomes" id="UP000177622">
    <property type="component" value="Unassembled WGS sequence"/>
</dbReference>
<comment type="caution">
    <text evidence="1">The sequence shown here is derived from an EMBL/GenBank/DDBJ whole genome shotgun (WGS) entry which is preliminary data.</text>
</comment>